<dbReference type="Proteomes" id="UP001500320">
    <property type="component" value="Unassembled WGS sequence"/>
</dbReference>
<accession>A0ABP6MKI8</accession>
<name>A0ABP6MKI8_9ACTN</name>
<keyword evidence="6" id="KW-0812">Transmembrane</keyword>
<evidence type="ECO:0000256" key="5">
    <source>
        <dbReference type="ARBA" id="ARBA00031636"/>
    </source>
</evidence>
<organism evidence="7 8">
    <name type="scientific">Planomonospora alba</name>
    <dbReference type="NCBI Taxonomy" id="161354"/>
    <lineage>
        <taxon>Bacteria</taxon>
        <taxon>Bacillati</taxon>
        <taxon>Actinomycetota</taxon>
        <taxon>Actinomycetes</taxon>
        <taxon>Streptosporangiales</taxon>
        <taxon>Streptosporangiaceae</taxon>
        <taxon>Planomonospora</taxon>
    </lineage>
</organism>
<feature type="transmembrane region" description="Helical" evidence="6">
    <location>
        <begin position="22"/>
        <end position="43"/>
    </location>
</feature>
<keyword evidence="6" id="KW-1133">Transmembrane helix</keyword>
<dbReference type="PANTHER" id="PTHR43298:SF2">
    <property type="entry name" value="FMN_FAD EXPORTER YEEO-RELATED"/>
    <property type="match status" value="1"/>
</dbReference>
<comment type="caution">
    <text evidence="7">The sequence shown here is derived from an EMBL/GenBank/DDBJ whole genome shotgun (WGS) entry which is preliminary data.</text>
</comment>
<dbReference type="CDD" id="cd12082">
    <property type="entry name" value="MATE_like"/>
    <property type="match status" value="1"/>
</dbReference>
<sequence length="463" mass="45886">MTSPSVPPGPASPVPARTPHRAILGAAVPLLLSMSVSVVAQLVGTVALGRRETAALAAFALASAVLSPVTAAVAAGLRGLAPFVAPHRDDPARALPVLRDARWLSLAFGTAGAGVVLCVPPLARAAGAPGEVVDGLGALPPLLALEVLLFAAGGGANTVLVALGRSRQVLWSSLSGTAVQVGLILLLTPGLGVDGIGLALVASTAVSVTVSNICLLRVPGLAGPAARPSRWRSPAWSLWPVRPRPREIARMARVGVPMSTALIVKFAVLGGATYVAARTGAQGAAAHAVLRSLAELLALAAFSVGQATAPEITRAASPGSCPAGSSAEVRRVGRAALSLAGAGAACGALVLLCSGSAVTGLFTTDAEVASLVADLLPPMVVYAVANGCGIVMSACLVGLKRPSWGLLAAVAGYGLLALAALPATAAWGLTGLWTAMAVGAVLIFALQLTGFVRHSARTPLAVG</sequence>
<dbReference type="PANTHER" id="PTHR43298">
    <property type="entry name" value="MULTIDRUG RESISTANCE PROTEIN NORM-RELATED"/>
    <property type="match status" value="1"/>
</dbReference>
<evidence type="ECO:0000256" key="6">
    <source>
        <dbReference type="SAM" id="Phobius"/>
    </source>
</evidence>
<keyword evidence="8" id="KW-1185">Reference proteome</keyword>
<protein>
    <recommendedName>
        <fullName evidence="3">Probable multidrug resistance protein NorM</fullName>
    </recommendedName>
    <alternativeName>
        <fullName evidence="5">Multidrug-efflux transporter</fullName>
    </alternativeName>
</protein>
<feature type="transmembrane region" description="Helical" evidence="6">
    <location>
        <begin position="196"/>
        <end position="218"/>
    </location>
</feature>
<feature type="transmembrane region" description="Helical" evidence="6">
    <location>
        <begin position="433"/>
        <end position="452"/>
    </location>
</feature>
<dbReference type="InterPro" id="IPR002528">
    <property type="entry name" value="MATE_fam"/>
</dbReference>
<proteinExistence type="inferred from homology"/>
<evidence type="ECO:0000313" key="8">
    <source>
        <dbReference type="Proteomes" id="UP001500320"/>
    </source>
</evidence>
<feature type="transmembrane region" description="Helical" evidence="6">
    <location>
        <begin position="143"/>
        <end position="163"/>
    </location>
</feature>
<gene>
    <name evidence="7" type="ORF">GCM10010466_05790</name>
</gene>
<feature type="transmembrane region" description="Helical" evidence="6">
    <location>
        <begin position="406"/>
        <end position="427"/>
    </location>
</feature>
<keyword evidence="6" id="KW-0472">Membrane</keyword>
<feature type="transmembrane region" description="Helical" evidence="6">
    <location>
        <begin position="55"/>
        <end position="80"/>
    </location>
</feature>
<feature type="transmembrane region" description="Helical" evidence="6">
    <location>
        <begin position="379"/>
        <end position="399"/>
    </location>
</feature>
<feature type="transmembrane region" description="Helical" evidence="6">
    <location>
        <begin position="170"/>
        <end position="190"/>
    </location>
</feature>
<comment type="function">
    <text evidence="1">Multidrug efflux pump.</text>
</comment>
<dbReference type="InterPro" id="IPR050222">
    <property type="entry name" value="MATE_MdtK"/>
</dbReference>
<evidence type="ECO:0000256" key="4">
    <source>
        <dbReference type="ARBA" id="ARBA00022448"/>
    </source>
</evidence>
<dbReference type="RefSeq" id="WP_344855559.1">
    <property type="nucleotide sequence ID" value="NZ_BAAAUT010000003.1"/>
</dbReference>
<evidence type="ECO:0000256" key="1">
    <source>
        <dbReference type="ARBA" id="ARBA00003408"/>
    </source>
</evidence>
<reference evidence="8" key="1">
    <citation type="journal article" date="2019" name="Int. J. Syst. Evol. Microbiol.">
        <title>The Global Catalogue of Microorganisms (GCM) 10K type strain sequencing project: providing services to taxonomists for standard genome sequencing and annotation.</title>
        <authorList>
            <consortium name="The Broad Institute Genomics Platform"/>
            <consortium name="The Broad Institute Genome Sequencing Center for Infectious Disease"/>
            <person name="Wu L."/>
            <person name="Ma J."/>
        </authorList>
    </citation>
    <scope>NUCLEOTIDE SEQUENCE [LARGE SCALE GENOMIC DNA]</scope>
    <source>
        <strain evidence="8">JCM 9373</strain>
    </source>
</reference>
<evidence type="ECO:0000313" key="7">
    <source>
        <dbReference type="EMBL" id="GAA3117617.1"/>
    </source>
</evidence>
<evidence type="ECO:0000256" key="2">
    <source>
        <dbReference type="ARBA" id="ARBA00010199"/>
    </source>
</evidence>
<feature type="transmembrane region" description="Helical" evidence="6">
    <location>
        <begin position="335"/>
        <end position="359"/>
    </location>
</feature>
<keyword evidence="4" id="KW-0813">Transport</keyword>
<dbReference type="Pfam" id="PF01554">
    <property type="entry name" value="MatE"/>
    <property type="match status" value="1"/>
</dbReference>
<evidence type="ECO:0000256" key="3">
    <source>
        <dbReference type="ARBA" id="ARBA00020268"/>
    </source>
</evidence>
<comment type="similarity">
    <text evidence="2">Belongs to the multi antimicrobial extrusion (MATE) (TC 2.A.66.1) family.</text>
</comment>
<dbReference type="EMBL" id="BAAAUT010000003">
    <property type="protein sequence ID" value="GAA3117617.1"/>
    <property type="molecule type" value="Genomic_DNA"/>
</dbReference>